<comment type="caution">
    <text evidence="2">The sequence shown here is derived from an EMBL/GenBank/DDBJ whole genome shotgun (WGS) entry which is preliminary data.</text>
</comment>
<protein>
    <submittedName>
        <fullName evidence="2">Glyoxalase/bleomycin resistance protein/dioxygenase superfamily protein</fullName>
    </submittedName>
</protein>
<dbReference type="GO" id="GO:0051213">
    <property type="term" value="F:dioxygenase activity"/>
    <property type="evidence" value="ECO:0007669"/>
    <property type="project" value="UniProtKB-KW"/>
</dbReference>
<evidence type="ECO:0000313" key="3">
    <source>
        <dbReference type="Proteomes" id="UP000247781"/>
    </source>
</evidence>
<organism evidence="2 3">
    <name type="scientific">Mycolicibacterium moriokaense</name>
    <dbReference type="NCBI Taxonomy" id="39691"/>
    <lineage>
        <taxon>Bacteria</taxon>
        <taxon>Bacillati</taxon>
        <taxon>Actinomycetota</taxon>
        <taxon>Actinomycetes</taxon>
        <taxon>Mycobacteriales</taxon>
        <taxon>Mycobacteriaceae</taxon>
        <taxon>Mycolicibacterium</taxon>
    </lineage>
</organism>
<dbReference type="OrthoDB" id="5185674at2"/>
<name>A0A318HGN4_9MYCO</name>
<dbReference type="SUPFAM" id="SSF54593">
    <property type="entry name" value="Glyoxalase/Bleomycin resistance protein/Dihydroxybiphenyl dioxygenase"/>
    <property type="match status" value="1"/>
</dbReference>
<dbReference type="InterPro" id="IPR037523">
    <property type="entry name" value="VOC_core"/>
</dbReference>
<evidence type="ECO:0000259" key="1">
    <source>
        <dbReference type="PROSITE" id="PS51819"/>
    </source>
</evidence>
<evidence type="ECO:0000313" key="2">
    <source>
        <dbReference type="EMBL" id="PXX06513.1"/>
    </source>
</evidence>
<reference evidence="3" key="1">
    <citation type="submission" date="2018-05" db="EMBL/GenBank/DDBJ databases">
        <authorList>
            <person name="Deangelis K."/>
            <person name="Huntemann M."/>
            <person name="Clum A."/>
            <person name="Pillay M."/>
            <person name="Palaniappan K."/>
            <person name="Varghese N."/>
            <person name="Mikhailova N."/>
            <person name="Stamatis D."/>
            <person name="Reddy T."/>
            <person name="Daum C."/>
            <person name="Shapiro N."/>
            <person name="Ivanova N."/>
            <person name="Kyrpides N."/>
            <person name="Woyke T."/>
        </authorList>
    </citation>
    <scope>NUCLEOTIDE SEQUENCE [LARGE SCALE GENOMIC DNA]</scope>
    <source>
        <strain evidence="3">GAS496</strain>
    </source>
</reference>
<dbReference type="InterPro" id="IPR029068">
    <property type="entry name" value="Glyas_Bleomycin-R_OHBP_Dase"/>
</dbReference>
<gene>
    <name evidence="2" type="ORF">C8E89_11325</name>
</gene>
<dbReference type="EMBL" id="QJJU01000013">
    <property type="protein sequence ID" value="PXX06513.1"/>
    <property type="molecule type" value="Genomic_DNA"/>
</dbReference>
<keyword evidence="2" id="KW-0223">Dioxygenase</keyword>
<dbReference type="Proteomes" id="UP000247781">
    <property type="component" value="Unassembled WGS sequence"/>
</dbReference>
<feature type="domain" description="VOC" evidence="1">
    <location>
        <begin position="9"/>
        <end position="140"/>
    </location>
</feature>
<dbReference type="PROSITE" id="PS51819">
    <property type="entry name" value="VOC"/>
    <property type="match status" value="1"/>
</dbReference>
<accession>A0A318HGN4</accession>
<dbReference type="Pfam" id="PF13669">
    <property type="entry name" value="Glyoxalase_4"/>
    <property type="match status" value="1"/>
</dbReference>
<reference evidence="2 3" key="2">
    <citation type="submission" date="2018-06" db="EMBL/GenBank/DDBJ databases">
        <title>Sequencing of bacterial isolates from soil warming experiment in Harvard Forest, Massachusetts, USA.</title>
        <authorList>
            <person name="Deangelis K.PhD."/>
        </authorList>
    </citation>
    <scope>NUCLEOTIDE SEQUENCE [LARGE SCALE GENOMIC DNA]</scope>
    <source>
        <strain evidence="2 3">GAS496</strain>
    </source>
</reference>
<dbReference type="RefSeq" id="WP_110317737.1">
    <property type="nucleotide sequence ID" value="NZ_QJJU01000013.1"/>
</dbReference>
<keyword evidence="2" id="KW-0560">Oxidoreductase</keyword>
<dbReference type="AlphaFoldDB" id="A0A318HGN4"/>
<dbReference type="Gene3D" id="3.10.180.10">
    <property type="entry name" value="2,3-Dihydroxybiphenyl 1,2-Dioxygenase, domain 1"/>
    <property type="match status" value="1"/>
</dbReference>
<keyword evidence="3" id="KW-1185">Reference proteome</keyword>
<proteinExistence type="predicted"/>
<sequence length="154" mass="17115">MTFPLRPEDFYHTGIVAPDLAVAAQRLSTMAGYTWTKPMKGPVPIRTVSGTQTVDMQFVYSLQAPHLELIEEVPGTPWTAARDNAVHHLGYFTDDFDATATALDAQGFALEMCYTIDGATPSVFAYYRSPDDMRIEIVDHNIFGDLDTFLKAFS</sequence>